<dbReference type="GO" id="GO:0004818">
    <property type="term" value="F:glutamate-tRNA ligase activity"/>
    <property type="evidence" value="ECO:0007669"/>
    <property type="project" value="TreeGrafter"/>
</dbReference>
<dbReference type="EMBL" id="JACIIG010000004">
    <property type="protein sequence ID" value="MBB4568256.1"/>
    <property type="molecule type" value="Genomic_DNA"/>
</dbReference>
<dbReference type="SUPFAM" id="SSF52374">
    <property type="entry name" value="Nucleotidylyl transferase"/>
    <property type="match status" value="1"/>
</dbReference>
<evidence type="ECO:0000256" key="2">
    <source>
        <dbReference type="ARBA" id="ARBA00022723"/>
    </source>
</evidence>
<keyword evidence="11" id="KW-1185">Reference proteome</keyword>
<dbReference type="PROSITE" id="PS00178">
    <property type="entry name" value="AA_TRNA_LIGASE_I"/>
    <property type="match status" value="1"/>
</dbReference>
<evidence type="ECO:0000256" key="8">
    <source>
        <dbReference type="SAM" id="MobiDB-lite"/>
    </source>
</evidence>
<dbReference type="InterPro" id="IPR020058">
    <property type="entry name" value="Glu/Gln-tRNA-synth_Ib_cat-dom"/>
</dbReference>
<keyword evidence="6 7" id="KW-0030">Aminoacyl-tRNA synthetase</keyword>
<evidence type="ECO:0000256" key="1">
    <source>
        <dbReference type="ARBA" id="ARBA00022598"/>
    </source>
</evidence>
<dbReference type="Gene3D" id="3.40.50.620">
    <property type="entry name" value="HUPs"/>
    <property type="match status" value="1"/>
</dbReference>
<dbReference type="GO" id="GO:0005829">
    <property type="term" value="C:cytosol"/>
    <property type="evidence" value="ECO:0007669"/>
    <property type="project" value="TreeGrafter"/>
</dbReference>
<reference evidence="10 11" key="1">
    <citation type="submission" date="2020-08" db="EMBL/GenBank/DDBJ databases">
        <title>Genomic Encyclopedia of Type Strains, Phase IV (KMG-V): Genome sequencing to study the core and pangenomes of soil and plant-associated prokaryotes.</title>
        <authorList>
            <person name="Whitman W."/>
        </authorList>
    </citation>
    <scope>NUCLEOTIDE SEQUENCE [LARGE SCALE GENOMIC DNA]</scope>
    <source>
        <strain evidence="10 11">SEMIA 492</strain>
    </source>
</reference>
<dbReference type="RefSeq" id="WP_028754835.1">
    <property type="nucleotide sequence ID" value="NZ_JACIIG010000004.1"/>
</dbReference>
<keyword evidence="2" id="KW-0479">Metal-binding</keyword>
<name>A0A7W6ZT40_9HYPH</name>
<keyword evidence="4" id="KW-0862">Zinc</keyword>
<keyword evidence="7" id="KW-0648">Protein biosynthesis</keyword>
<evidence type="ECO:0000313" key="11">
    <source>
        <dbReference type="Proteomes" id="UP000543836"/>
    </source>
</evidence>
<keyword evidence="1 7" id="KW-0436">Ligase</keyword>
<sequence length="293" mass="32699">MNAIPRQKPIFRFAPSPNGPLHLGHALSAILNHDMANEAGGRFLLRIEDIDQARCTPEFEAGIFTDLAWLGLSWEKPVRRQSEHLPAYQDALQSLIARDLVYPAFLTRGEVKARVAAGVASGSPWPRDPDGTPLYPPDDRLRNETERKRLLDAGLKHAWRLDMEQAIAVVGRPLHWQESGDGERGDILANPAAWGDVVLSRSDAPSSYHLSVVVDDAAQGVTHVVRGLDLFHATSVHRLLQALLDLPQPLYHHHRLILGEDGKKLSKSERDTGIAEWRRQGWSPAELRRRLGL</sequence>
<evidence type="ECO:0000313" key="10">
    <source>
        <dbReference type="EMBL" id="MBB4568256.1"/>
    </source>
</evidence>
<dbReference type="PRINTS" id="PR00987">
    <property type="entry name" value="TRNASYNTHGLU"/>
</dbReference>
<dbReference type="Proteomes" id="UP000543836">
    <property type="component" value="Unassembled WGS sequence"/>
</dbReference>
<dbReference type="InterPro" id="IPR014729">
    <property type="entry name" value="Rossmann-like_a/b/a_fold"/>
</dbReference>
<dbReference type="InterPro" id="IPR000924">
    <property type="entry name" value="Glu/Gln-tRNA-synth"/>
</dbReference>
<comment type="caution">
    <text evidence="10">The sequence shown here is derived from an EMBL/GenBank/DDBJ whole genome shotgun (WGS) entry which is preliminary data.</text>
</comment>
<dbReference type="GO" id="GO:0005524">
    <property type="term" value="F:ATP binding"/>
    <property type="evidence" value="ECO:0007669"/>
    <property type="project" value="UniProtKB-KW"/>
</dbReference>
<dbReference type="Pfam" id="PF00749">
    <property type="entry name" value="tRNA-synt_1c"/>
    <property type="match status" value="1"/>
</dbReference>
<gene>
    <name evidence="10" type="ORF">GGE60_002367</name>
</gene>
<proteinExistence type="inferred from homology"/>
<organism evidence="10 11">
    <name type="scientific">Rhizobium leucaenae</name>
    <dbReference type="NCBI Taxonomy" id="29450"/>
    <lineage>
        <taxon>Bacteria</taxon>
        <taxon>Pseudomonadati</taxon>
        <taxon>Pseudomonadota</taxon>
        <taxon>Alphaproteobacteria</taxon>
        <taxon>Hyphomicrobiales</taxon>
        <taxon>Rhizobiaceae</taxon>
        <taxon>Rhizobium/Agrobacterium group</taxon>
        <taxon>Rhizobium</taxon>
    </lineage>
</organism>
<dbReference type="PANTHER" id="PTHR43311">
    <property type="entry name" value="GLUTAMATE--TRNA LIGASE"/>
    <property type="match status" value="1"/>
</dbReference>
<feature type="region of interest" description="Disordered" evidence="8">
    <location>
        <begin position="119"/>
        <end position="141"/>
    </location>
</feature>
<evidence type="ECO:0000256" key="6">
    <source>
        <dbReference type="ARBA" id="ARBA00023146"/>
    </source>
</evidence>
<keyword evidence="5 7" id="KW-0067">ATP-binding</keyword>
<dbReference type="GO" id="GO:0006424">
    <property type="term" value="P:glutamyl-tRNA aminoacylation"/>
    <property type="evidence" value="ECO:0007669"/>
    <property type="project" value="TreeGrafter"/>
</dbReference>
<feature type="domain" description="Glutamyl/glutaminyl-tRNA synthetase class Ib catalytic" evidence="9">
    <location>
        <begin position="12"/>
        <end position="287"/>
    </location>
</feature>
<dbReference type="PANTHER" id="PTHR43311:SF1">
    <property type="entry name" value="GLUTAMYL-Q TRNA(ASP) SYNTHETASE"/>
    <property type="match status" value="1"/>
</dbReference>
<evidence type="ECO:0000256" key="5">
    <source>
        <dbReference type="ARBA" id="ARBA00022840"/>
    </source>
</evidence>
<evidence type="ECO:0000259" key="9">
    <source>
        <dbReference type="Pfam" id="PF00749"/>
    </source>
</evidence>
<comment type="similarity">
    <text evidence="7">Belongs to the class-I aminoacyl-tRNA synthetase family.</text>
</comment>
<accession>A0A7W6ZT40</accession>
<dbReference type="InterPro" id="IPR001412">
    <property type="entry name" value="aa-tRNA-synth_I_CS"/>
</dbReference>
<dbReference type="OrthoDB" id="9807503at2"/>
<dbReference type="InterPro" id="IPR049940">
    <property type="entry name" value="GluQ/Sye"/>
</dbReference>
<evidence type="ECO:0000256" key="4">
    <source>
        <dbReference type="ARBA" id="ARBA00022833"/>
    </source>
</evidence>
<protein>
    <submittedName>
        <fullName evidence="10">Glutamyl-Q tRNA(Asp) synthetase</fullName>
        <ecNumber evidence="10">6.1.1.-</ecNumber>
    </submittedName>
</protein>
<dbReference type="AlphaFoldDB" id="A0A7W6ZT40"/>
<dbReference type="EC" id="6.1.1.-" evidence="10"/>
<dbReference type="NCBIfam" id="NF004315">
    <property type="entry name" value="PRK05710.1-4"/>
    <property type="match status" value="1"/>
</dbReference>
<evidence type="ECO:0000256" key="7">
    <source>
        <dbReference type="RuleBase" id="RU363037"/>
    </source>
</evidence>
<evidence type="ECO:0000256" key="3">
    <source>
        <dbReference type="ARBA" id="ARBA00022741"/>
    </source>
</evidence>
<keyword evidence="3 7" id="KW-0547">Nucleotide-binding</keyword>